<dbReference type="AlphaFoldDB" id="A0A1U7P4Y8"/>
<reference evidence="1 2" key="1">
    <citation type="submission" date="2017-01" db="EMBL/GenBank/DDBJ databases">
        <title>Genome Analysis of Deinococcus marmoris KOPRI26562.</title>
        <authorList>
            <person name="Kim J.H."/>
            <person name="Oh H.-M."/>
        </authorList>
    </citation>
    <scope>NUCLEOTIDE SEQUENCE [LARGE SCALE GENOMIC DNA]</scope>
    <source>
        <strain evidence="1 2">KOPRI26562</strain>
    </source>
</reference>
<protein>
    <recommendedName>
        <fullName evidence="3">DUF4258 domain-containing protein</fullName>
    </recommendedName>
</protein>
<dbReference type="STRING" id="249408.BOO71_0000715"/>
<organism evidence="1 2">
    <name type="scientific">Deinococcus marmoris</name>
    <dbReference type="NCBI Taxonomy" id="249408"/>
    <lineage>
        <taxon>Bacteria</taxon>
        <taxon>Thermotogati</taxon>
        <taxon>Deinococcota</taxon>
        <taxon>Deinococci</taxon>
        <taxon>Deinococcales</taxon>
        <taxon>Deinococcaceae</taxon>
        <taxon>Deinococcus</taxon>
    </lineage>
</organism>
<proteinExistence type="predicted"/>
<dbReference type="OrthoDB" id="8000953at2"/>
<sequence>MTPPVFKYTAHAEYQLFNRNITKQAVERTLTQPEMIKLDGEDPDVFIASRETSPGTVLKVWYRQLEGGPVVQTVLIITLRRERPDAPKKPKGRRNR</sequence>
<keyword evidence="2" id="KW-1185">Reference proteome</keyword>
<dbReference type="Proteomes" id="UP000186607">
    <property type="component" value="Unassembled WGS sequence"/>
</dbReference>
<dbReference type="RefSeq" id="WP_075830181.1">
    <property type="nucleotide sequence ID" value="NZ_MSTI01000007.1"/>
</dbReference>
<evidence type="ECO:0000313" key="2">
    <source>
        <dbReference type="Proteomes" id="UP000186607"/>
    </source>
</evidence>
<comment type="caution">
    <text evidence="1">The sequence shown here is derived from an EMBL/GenBank/DDBJ whole genome shotgun (WGS) entry which is preliminary data.</text>
</comment>
<accession>A0A1U7P4Y8</accession>
<dbReference type="EMBL" id="MSTI01000007">
    <property type="protein sequence ID" value="OLV20229.1"/>
    <property type="molecule type" value="Genomic_DNA"/>
</dbReference>
<evidence type="ECO:0000313" key="1">
    <source>
        <dbReference type="EMBL" id="OLV20229.1"/>
    </source>
</evidence>
<gene>
    <name evidence="1" type="ORF">BOO71_0000715</name>
</gene>
<name>A0A1U7P4Y8_9DEIO</name>
<evidence type="ECO:0008006" key="3">
    <source>
        <dbReference type="Google" id="ProtNLM"/>
    </source>
</evidence>